<keyword evidence="2" id="KW-1185">Reference proteome</keyword>
<gene>
    <name evidence="1" type="ORF">AQJ54_19915</name>
</gene>
<dbReference type="SUPFAM" id="SSF48452">
    <property type="entry name" value="TPR-like"/>
    <property type="match status" value="1"/>
</dbReference>
<accession>A0A101S1Z6</accession>
<dbReference type="Proteomes" id="UP000054375">
    <property type="component" value="Unassembled WGS sequence"/>
</dbReference>
<organism evidence="1 2">
    <name type="scientific">Streptomyces griseorubiginosus</name>
    <dbReference type="NCBI Taxonomy" id="67304"/>
    <lineage>
        <taxon>Bacteria</taxon>
        <taxon>Bacillati</taxon>
        <taxon>Actinomycetota</taxon>
        <taxon>Actinomycetes</taxon>
        <taxon>Kitasatosporales</taxon>
        <taxon>Streptomycetaceae</taxon>
        <taxon>Streptomyces</taxon>
    </lineage>
</organism>
<protein>
    <recommendedName>
        <fullName evidence="3">Tetratricopeptide repeat protein</fullName>
    </recommendedName>
</protein>
<proteinExistence type="predicted"/>
<reference evidence="1 2" key="1">
    <citation type="submission" date="2015-10" db="EMBL/GenBank/DDBJ databases">
        <title>Draft genome sequence of Streptomyces griseorubiginosus DSM 40469, type strain for the species Streptomyces griseorubiginosus.</title>
        <authorList>
            <person name="Ruckert C."/>
            <person name="Winkler A."/>
            <person name="Kalinowski J."/>
            <person name="Kampfer P."/>
            <person name="Glaeser S."/>
        </authorList>
    </citation>
    <scope>NUCLEOTIDE SEQUENCE [LARGE SCALE GENOMIC DNA]</scope>
    <source>
        <strain evidence="1 2">DSM 40469</strain>
    </source>
</reference>
<dbReference type="AlphaFoldDB" id="A0A101S1Z6"/>
<sequence>MRMAASADGWQSRVYELYWQGVQTRSQAQQAEGAERRRLFLQSLDQHGQAAEVLRAELASHPDDERLNEQLASLLYSVGSSQIGVELIEEAVASLDESELRYKRSGPTSPQLAARIGDVRARRATAHSLAGHAASALTDADLAVEAYAGAGLQAAEPPLSLDFSRVLSMVAVVQAQHGDPDQALYCAGQALSRYQDAIDTVGSDPGAHLGYATGMAAEVASRIEAAQGNWDHALAVDGFALSVAEQGWGDLAGALARTGVHLRAAGRPDEAAPLLVQAAQLDPDAVPGQERILAHGVPVTLGEAILQAGAALGEPVEALHRALTAGESASVTGRVPHLATAAPYARRLGHLATGLRHAEGDQEVAWRLALESHLLYYAVFRHLLKDPQDWLREHGEGWAQTAITVLHLALAQGDQAAHHDLCRPLAALAGHLEDMGREGHPVAAAAELSRLTAG</sequence>
<name>A0A101S1Z6_9ACTN</name>
<dbReference type="EMBL" id="LMWV01000016">
    <property type="protein sequence ID" value="KUN65962.1"/>
    <property type="molecule type" value="Genomic_DNA"/>
</dbReference>
<comment type="caution">
    <text evidence="1">The sequence shown here is derived from an EMBL/GenBank/DDBJ whole genome shotgun (WGS) entry which is preliminary data.</text>
</comment>
<dbReference type="InterPro" id="IPR011990">
    <property type="entry name" value="TPR-like_helical_dom_sf"/>
</dbReference>
<evidence type="ECO:0008006" key="3">
    <source>
        <dbReference type="Google" id="ProtNLM"/>
    </source>
</evidence>
<dbReference type="Gene3D" id="1.25.40.10">
    <property type="entry name" value="Tetratricopeptide repeat domain"/>
    <property type="match status" value="2"/>
</dbReference>
<evidence type="ECO:0000313" key="2">
    <source>
        <dbReference type="Proteomes" id="UP000054375"/>
    </source>
</evidence>
<evidence type="ECO:0000313" key="1">
    <source>
        <dbReference type="EMBL" id="KUN65962.1"/>
    </source>
</evidence>